<dbReference type="AlphaFoldDB" id="A0A0G0EHY2"/>
<gene>
    <name evidence="1" type="ORF">UR64_C0001G0016</name>
</gene>
<evidence type="ECO:0000313" key="1">
    <source>
        <dbReference type="EMBL" id="KKP66937.1"/>
    </source>
</evidence>
<sequence length="55" mass="6238">MEISSSAIKDLRETLKLEIGSNSSDKMSDDDLNHIGSFLLEVYRQGLKRRSVLKI</sequence>
<dbReference type="EMBL" id="LBPY01000001">
    <property type="protein sequence ID" value="KKP66937.1"/>
    <property type="molecule type" value="Genomic_DNA"/>
</dbReference>
<accession>A0A0G0EHY2</accession>
<protein>
    <submittedName>
        <fullName evidence="1">Uncharacterized protein</fullName>
    </submittedName>
</protein>
<proteinExistence type="predicted"/>
<dbReference type="Proteomes" id="UP000034952">
    <property type="component" value="Unassembled WGS sequence"/>
</dbReference>
<reference evidence="1 2" key="1">
    <citation type="journal article" date="2015" name="Nature">
        <title>rRNA introns, odd ribosomes, and small enigmatic genomes across a large radiation of phyla.</title>
        <authorList>
            <person name="Brown C.T."/>
            <person name="Hug L.A."/>
            <person name="Thomas B.C."/>
            <person name="Sharon I."/>
            <person name="Castelle C.J."/>
            <person name="Singh A."/>
            <person name="Wilkins M.J."/>
            <person name="Williams K.H."/>
            <person name="Banfield J.F."/>
        </authorList>
    </citation>
    <scope>NUCLEOTIDE SEQUENCE [LARGE SCALE GENOMIC DNA]</scope>
</reference>
<organism evidence="1 2">
    <name type="scientific">Candidatus Nomurabacteria bacterium GW2011_GWE1_35_16</name>
    <dbReference type="NCBI Taxonomy" id="1618761"/>
    <lineage>
        <taxon>Bacteria</taxon>
        <taxon>Candidatus Nomuraibacteriota</taxon>
    </lineage>
</organism>
<name>A0A0G0EHY2_9BACT</name>
<evidence type="ECO:0000313" key="2">
    <source>
        <dbReference type="Proteomes" id="UP000034952"/>
    </source>
</evidence>
<comment type="caution">
    <text evidence="1">The sequence shown here is derived from an EMBL/GenBank/DDBJ whole genome shotgun (WGS) entry which is preliminary data.</text>
</comment>